<keyword evidence="11" id="KW-0472">Membrane</keyword>
<gene>
    <name evidence="18" type="ORF">SAMN04488026_102432</name>
</gene>
<feature type="domain" description="SLBB" evidence="17">
    <location>
        <begin position="162"/>
        <end position="236"/>
    </location>
</feature>
<evidence type="ECO:0000256" key="9">
    <source>
        <dbReference type="ARBA" id="ARBA00023065"/>
    </source>
</evidence>
<proteinExistence type="inferred from homology"/>
<dbReference type="GO" id="GO:0015159">
    <property type="term" value="F:polysaccharide transmembrane transporter activity"/>
    <property type="evidence" value="ECO:0007669"/>
    <property type="project" value="InterPro"/>
</dbReference>
<evidence type="ECO:0000313" key="19">
    <source>
        <dbReference type="Proteomes" id="UP000199382"/>
    </source>
</evidence>
<dbReference type="Gene3D" id="3.10.560.10">
    <property type="entry name" value="Outer membrane lipoprotein wza domain like"/>
    <property type="match status" value="2"/>
</dbReference>
<dbReference type="Gene3D" id="3.30.1950.10">
    <property type="entry name" value="wza like domain"/>
    <property type="match status" value="1"/>
</dbReference>
<dbReference type="RefSeq" id="WP_170844562.1">
    <property type="nucleotide sequence ID" value="NZ_FNEK01000024.1"/>
</dbReference>
<name>A0A1G8WL25_9RHOB</name>
<evidence type="ECO:0000256" key="12">
    <source>
        <dbReference type="ARBA" id="ARBA00023139"/>
    </source>
</evidence>
<evidence type="ECO:0000256" key="4">
    <source>
        <dbReference type="ARBA" id="ARBA00022452"/>
    </source>
</evidence>
<dbReference type="PANTHER" id="PTHR33619:SF3">
    <property type="entry name" value="POLYSACCHARIDE EXPORT PROTEIN GFCE-RELATED"/>
    <property type="match status" value="1"/>
</dbReference>
<keyword evidence="3" id="KW-0813">Transport</keyword>
<evidence type="ECO:0000256" key="13">
    <source>
        <dbReference type="ARBA" id="ARBA00023237"/>
    </source>
</evidence>
<evidence type="ECO:0000259" key="16">
    <source>
        <dbReference type="Pfam" id="PF02563"/>
    </source>
</evidence>
<sequence>MSRYPFAMAMARRLVAPFALALLAGCGTTLDREHLNYDGVVSRMAVEGNTPSTSDGPRCFGKSMETGGKASAGPRAKGTAARSYRVGPGDELRFNIFGEEGMRDLTARVDAEGFVQLPIVEAVRVSGRTTREIQADLKALYAVQFQEPWVTVELAHAESHPIYFLGEFREPGVKHMEFATELIEALALAEGLEEDAYLPGARLIRRDHVCTVDLAALLRNGDFSQNVWMQSGDILFAPRKEDMRVYVLGAVGTPQAVPFGEDGRRLLETLSMAGGPDEGASALGDVRIVRSHSATRGELIVVDVAAMLKGDKLDFPLQPGDVVYVPKNALGSWNQAIDQILPSLQLISGILTPFALIDSLQK</sequence>
<feature type="domain" description="SLBB" evidence="17">
    <location>
        <begin position="244"/>
        <end position="325"/>
    </location>
</feature>
<dbReference type="AlphaFoldDB" id="A0A1G8WL25"/>
<keyword evidence="19" id="KW-1185">Reference proteome</keyword>
<feature type="signal peptide" evidence="15">
    <location>
        <begin position="1"/>
        <end position="21"/>
    </location>
</feature>
<evidence type="ECO:0000256" key="3">
    <source>
        <dbReference type="ARBA" id="ARBA00022448"/>
    </source>
</evidence>
<evidence type="ECO:0000256" key="2">
    <source>
        <dbReference type="ARBA" id="ARBA00009450"/>
    </source>
</evidence>
<comment type="subcellular location">
    <subcellularLocation>
        <location evidence="1">Cell outer membrane</location>
        <topology evidence="1">Multi-pass membrane protein</topology>
    </subcellularLocation>
</comment>
<feature type="domain" description="Polysaccharide export protein N-terminal" evidence="16">
    <location>
        <begin position="80"/>
        <end position="154"/>
    </location>
</feature>
<keyword evidence="13" id="KW-0998">Cell outer membrane</keyword>
<keyword evidence="10" id="KW-0626">Porin</keyword>
<dbReference type="STRING" id="571298.SAMN04488026_102432"/>
<keyword evidence="5" id="KW-0762">Sugar transport</keyword>
<comment type="similarity">
    <text evidence="2">Belongs to the BexD/CtrA/VexA family.</text>
</comment>
<evidence type="ECO:0000256" key="7">
    <source>
        <dbReference type="ARBA" id="ARBA00022729"/>
    </source>
</evidence>
<evidence type="ECO:0000256" key="8">
    <source>
        <dbReference type="ARBA" id="ARBA00023047"/>
    </source>
</evidence>
<dbReference type="EMBL" id="FNEK01000024">
    <property type="protein sequence ID" value="SDJ79049.1"/>
    <property type="molecule type" value="Genomic_DNA"/>
</dbReference>
<dbReference type="GO" id="GO:0015288">
    <property type="term" value="F:porin activity"/>
    <property type="evidence" value="ECO:0007669"/>
    <property type="project" value="UniProtKB-KW"/>
</dbReference>
<dbReference type="Pfam" id="PF02563">
    <property type="entry name" value="Poly_export"/>
    <property type="match status" value="1"/>
</dbReference>
<evidence type="ECO:0000256" key="10">
    <source>
        <dbReference type="ARBA" id="ARBA00023114"/>
    </source>
</evidence>
<keyword evidence="7 15" id="KW-0732">Signal</keyword>
<dbReference type="PROSITE" id="PS51257">
    <property type="entry name" value="PROKAR_LIPOPROTEIN"/>
    <property type="match status" value="1"/>
</dbReference>
<keyword evidence="6" id="KW-0812">Transmembrane</keyword>
<reference evidence="18 19" key="1">
    <citation type="submission" date="2016-10" db="EMBL/GenBank/DDBJ databases">
        <authorList>
            <person name="de Groot N.N."/>
        </authorList>
    </citation>
    <scope>NUCLEOTIDE SEQUENCE [LARGE SCALE GENOMIC DNA]</scope>
    <source>
        <strain evidence="18 19">DSM 25294</strain>
    </source>
</reference>
<dbReference type="Pfam" id="PF22461">
    <property type="entry name" value="SLBB_2"/>
    <property type="match status" value="2"/>
</dbReference>
<keyword evidence="12" id="KW-0564">Palmitate</keyword>
<keyword evidence="14" id="KW-0449">Lipoprotein</keyword>
<feature type="chain" id="PRO_5011472545" evidence="15">
    <location>
        <begin position="22"/>
        <end position="362"/>
    </location>
</feature>
<dbReference type="InterPro" id="IPR049712">
    <property type="entry name" value="Poly_export"/>
</dbReference>
<keyword evidence="9" id="KW-0406">Ion transport</keyword>
<evidence type="ECO:0000256" key="14">
    <source>
        <dbReference type="ARBA" id="ARBA00023288"/>
    </source>
</evidence>
<evidence type="ECO:0000313" key="18">
    <source>
        <dbReference type="EMBL" id="SDJ79049.1"/>
    </source>
</evidence>
<keyword evidence="8" id="KW-0625">Polysaccharide transport</keyword>
<dbReference type="PANTHER" id="PTHR33619">
    <property type="entry name" value="POLYSACCHARIDE EXPORT PROTEIN GFCE-RELATED"/>
    <property type="match status" value="1"/>
</dbReference>
<dbReference type="InterPro" id="IPR054765">
    <property type="entry name" value="SLBB_dom"/>
</dbReference>
<evidence type="ECO:0000256" key="15">
    <source>
        <dbReference type="SAM" id="SignalP"/>
    </source>
</evidence>
<accession>A0A1G8WL25</accession>
<protein>
    <submittedName>
        <fullName evidence="18">Polysaccharide export outer membrane protein</fullName>
    </submittedName>
</protein>
<organism evidence="18 19">
    <name type="scientific">Aliiruegeria lutimaris</name>
    <dbReference type="NCBI Taxonomy" id="571298"/>
    <lineage>
        <taxon>Bacteria</taxon>
        <taxon>Pseudomonadati</taxon>
        <taxon>Pseudomonadota</taxon>
        <taxon>Alphaproteobacteria</taxon>
        <taxon>Rhodobacterales</taxon>
        <taxon>Roseobacteraceae</taxon>
        <taxon>Aliiruegeria</taxon>
    </lineage>
</organism>
<evidence type="ECO:0000256" key="6">
    <source>
        <dbReference type="ARBA" id="ARBA00022692"/>
    </source>
</evidence>
<dbReference type="GO" id="GO:0046930">
    <property type="term" value="C:pore complex"/>
    <property type="evidence" value="ECO:0007669"/>
    <property type="project" value="UniProtKB-KW"/>
</dbReference>
<evidence type="ECO:0000256" key="1">
    <source>
        <dbReference type="ARBA" id="ARBA00004571"/>
    </source>
</evidence>
<dbReference type="GO" id="GO:0006811">
    <property type="term" value="P:monoatomic ion transport"/>
    <property type="evidence" value="ECO:0007669"/>
    <property type="project" value="UniProtKB-KW"/>
</dbReference>
<evidence type="ECO:0000259" key="17">
    <source>
        <dbReference type="Pfam" id="PF22461"/>
    </source>
</evidence>
<dbReference type="GO" id="GO:0009279">
    <property type="term" value="C:cell outer membrane"/>
    <property type="evidence" value="ECO:0007669"/>
    <property type="project" value="UniProtKB-SubCell"/>
</dbReference>
<dbReference type="Proteomes" id="UP000199382">
    <property type="component" value="Unassembled WGS sequence"/>
</dbReference>
<dbReference type="InterPro" id="IPR003715">
    <property type="entry name" value="Poly_export_N"/>
</dbReference>
<evidence type="ECO:0000256" key="5">
    <source>
        <dbReference type="ARBA" id="ARBA00022597"/>
    </source>
</evidence>
<keyword evidence="4" id="KW-1134">Transmembrane beta strand</keyword>
<evidence type="ECO:0000256" key="11">
    <source>
        <dbReference type="ARBA" id="ARBA00023136"/>
    </source>
</evidence>